<organism evidence="1 2">
    <name type="scientific">Pseudoalteromonas issachenkonii</name>
    <dbReference type="NCBI Taxonomy" id="152297"/>
    <lineage>
        <taxon>Bacteria</taxon>
        <taxon>Pseudomonadati</taxon>
        <taxon>Pseudomonadota</taxon>
        <taxon>Gammaproteobacteria</taxon>
        <taxon>Alteromonadales</taxon>
        <taxon>Pseudoalteromonadaceae</taxon>
        <taxon>Pseudoalteromonas</taxon>
    </lineage>
</organism>
<keyword evidence="2" id="KW-1185">Reference proteome</keyword>
<gene>
    <name evidence="1" type="ORF">PISS_a2690</name>
</gene>
<proteinExistence type="predicted"/>
<accession>A0ABN5CA50</accession>
<reference evidence="1 2" key="1">
    <citation type="submission" date="2015-06" db="EMBL/GenBank/DDBJ databases">
        <authorList>
            <person name="Xie B.-B."/>
            <person name="Rong J.-C."/>
            <person name="Qin Q.-L."/>
            <person name="Zhang Y.-Z."/>
        </authorList>
    </citation>
    <scope>NUCLEOTIDE SEQUENCE [LARGE SCALE GENOMIC DNA]</scope>
    <source>
        <strain evidence="1 2">KMM 3549</strain>
    </source>
</reference>
<dbReference type="Proteomes" id="UP000217258">
    <property type="component" value="Chromosome I"/>
</dbReference>
<protein>
    <submittedName>
        <fullName evidence="1">Uncharacterized protein</fullName>
    </submittedName>
</protein>
<evidence type="ECO:0000313" key="2">
    <source>
        <dbReference type="Proteomes" id="UP000217258"/>
    </source>
</evidence>
<evidence type="ECO:0000313" key="1">
    <source>
        <dbReference type="EMBL" id="ATC91480.1"/>
    </source>
</evidence>
<sequence length="41" mass="4528">MKTIFADLGFINNQWLVINGSFLSLVFSAIINNNAINCPLT</sequence>
<name>A0ABN5CA50_9GAMM</name>
<dbReference type="EMBL" id="CP011030">
    <property type="protein sequence ID" value="ATC91480.1"/>
    <property type="molecule type" value="Genomic_DNA"/>
</dbReference>